<protein>
    <submittedName>
        <fullName evidence="1">Uncharacterized protein</fullName>
    </submittedName>
</protein>
<reference evidence="1 2" key="1">
    <citation type="submission" date="2014-04" db="EMBL/GenBank/DDBJ databases">
        <authorList>
            <consortium name="DOE Joint Genome Institute"/>
            <person name="Kuo A."/>
            <person name="Gay G."/>
            <person name="Dore J."/>
            <person name="Kohler A."/>
            <person name="Nagy L.G."/>
            <person name="Floudas D."/>
            <person name="Copeland A."/>
            <person name="Barry K.W."/>
            <person name="Cichocki N."/>
            <person name="Veneault-Fourrey C."/>
            <person name="LaButti K."/>
            <person name="Lindquist E.A."/>
            <person name="Lipzen A."/>
            <person name="Lundell T."/>
            <person name="Morin E."/>
            <person name="Murat C."/>
            <person name="Sun H."/>
            <person name="Tunlid A."/>
            <person name="Henrissat B."/>
            <person name="Grigoriev I.V."/>
            <person name="Hibbett D.S."/>
            <person name="Martin F."/>
            <person name="Nordberg H.P."/>
            <person name="Cantor M.N."/>
            <person name="Hua S.X."/>
        </authorList>
    </citation>
    <scope>NUCLEOTIDE SEQUENCE [LARGE SCALE GENOMIC DNA]</scope>
    <source>
        <strain evidence="2">h7</strain>
    </source>
</reference>
<dbReference type="EMBL" id="KN831818">
    <property type="protein sequence ID" value="KIM35540.1"/>
    <property type="molecule type" value="Genomic_DNA"/>
</dbReference>
<sequence>MILKCKRKLPCQTKSEHIINPSEEFTMSSPLIWPAGYTYYHQEKFRARGWIFDLEPVGQGSWLRQGLCIVLEDDRPTRPTNLRIPRTLGNTVPNTLLLANVGLQYLKNALTSFEYHPLPSPIGHPLSLRPQTGAGSIP</sequence>
<accession>A0A0C3BFI6</accession>
<dbReference type="HOGENOM" id="CLU_1855518_0_0_1"/>
<evidence type="ECO:0000313" key="2">
    <source>
        <dbReference type="Proteomes" id="UP000053424"/>
    </source>
</evidence>
<dbReference type="AlphaFoldDB" id="A0A0C3BFI6"/>
<evidence type="ECO:0000313" key="1">
    <source>
        <dbReference type="EMBL" id="KIM35540.1"/>
    </source>
</evidence>
<gene>
    <name evidence="1" type="ORF">M413DRAFT_347551</name>
</gene>
<organism evidence="1 2">
    <name type="scientific">Hebeloma cylindrosporum</name>
    <dbReference type="NCBI Taxonomy" id="76867"/>
    <lineage>
        <taxon>Eukaryota</taxon>
        <taxon>Fungi</taxon>
        <taxon>Dikarya</taxon>
        <taxon>Basidiomycota</taxon>
        <taxon>Agaricomycotina</taxon>
        <taxon>Agaricomycetes</taxon>
        <taxon>Agaricomycetidae</taxon>
        <taxon>Agaricales</taxon>
        <taxon>Agaricineae</taxon>
        <taxon>Hymenogastraceae</taxon>
        <taxon>Hebeloma</taxon>
    </lineage>
</organism>
<name>A0A0C3BFI6_HEBCY</name>
<dbReference type="Proteomes" id="UP000053424">
    <property type="component" value="Unassembled WGS sequence"/>
</dbReference>
<reference evidence="2" key="2">
    <citation type="submission" date="2015-01" db="EMBL/GenBank/DDBJ databases">
        <title>Evolutionary Origins and Diversification of the Mycorrhizal Mutualists.</title>
        <authorList>
            <consortium name="DOE Joint Genome Institute"/>
            <consortium name="Mycorrhizal Genomics Consortium"/>
            <person name="Kohler A."/>
            <person name="Kuo A."/>
            <person name="Nagy L.G."/>
            <person name="Floudas D."/>
            <person name="Copeland A."/>
            <person name="Barry K.W."/>
            <person name="Cichocki N."/>
            <person name="Veneault-Fourrey C."/>
            <person name="LaButti K."/>
            <person name="Lindquist E.A."/>
            <person name="Lipzen A."/>
            <person name="Lundell T."/>
            <person name="Morin E."/>
            <person name="Murat C."/>
            <person name="Riley R."/>
            <person name="Ohm R."/>
            <person name="Sun H."/>
            <person name="Tunlid A."/>
            <person name="Henrissat B."/>
            <person name="Grigoriev I.V."/>
            <person name="Hibbett D.S."/>
            <person name="Martin F."/>
        </authorList>
    </citation>
    <scope>NUCLEOTIDE SEQUENCE [LARGE SCALE GENOMIC DNA]</scope>
    <source>
        <strain evidence="2">h7</strain>
    </source>
</reference>
<keyword evidence="2" id="KW-1185">Reference proteome</keyword>
<proteinExistence type="predicted"/>